<protein>
    <recommendedName>
        <fullName evidence="5">DNA replication checkpoint mediator MRC1 domain-containing protein</fullName>
    </recommendedName>
</protein>
<feature type="region of interest" description="Disordered" evidence="4">
    <location>
        <begin position="545"/>
        <end position="710"/>
    </location>
</feature>
<feature type="region of interest" description="Disordered" evidence="4">
    <location>
        <begin position="470"/>
        <end position="494"/>
    </location>
</feature>
<proteinExistence type="predicted"/>
<feature type="compositionally biased region" description="Basic and acidic residues" evidence="4">
    <location>
        <begin position="202"/>
        <end position="234"/>
    </location>
</feature>
<dbReference type="InterPro" id="IPR024146">
    <property type="entry name" value="Claspin"/>
</dbReference>
<evidence type="ECO:0000313" key="7">
    <source>
        <dbReference type="Proteomes" id="UP000240493"/>
    </source>
</evidence>
<sequence>MASPRSPTPASRNATPELLTPRSKIKALLATVDSSDDDDNSGSFKAKNTNLKAKSPRSNIIPQEGNDGSDSDSDMPVQMRPRGKLAARMQGPPDSINEPATSNTAESSRDRVRRMLEKEEAQSKEATDTEMADADGAGGEEDEDELPVAPRRLKRRVAQDNAPELSHRSPSPGLFVSSPVRPSPAKAPQNQPESEEDLPAVKSDRFKALVERKRQERLAREAEEEARKAERWAQQEKLASELGELDSGDDAEGITDDEAGRRLTQEARPTRKASKKAMEELNRETQRMARNMQLAHEAKTRKKLSKASLFERFNFRIEGEASPLEPQANSSSRPVTPPTDGDANRDTPPSSPPVGEKQESAQGVEDATARLDELAVNHDMEDVQQTSPTRLDKGKGPATEVDEPSKPTQTKRRVRVRLPIPARTTAADSEDELEITTTSKDRMNAVFNNVPFRKAQESHSILTLRALAHVTSPGKEKKRKNEREGMTPGEFQATLLQKAREQARLERDRRLEMLKAQGIVIQTAEERERQMQEVEDILGKAREEAQRIKEEEAAAEKKEGKEKGEADPLAWDDSEDEEYEDGDADAEGSAVELSGSEEEEEEEREEDDEESEAEGEAAGLSMFDAEADEADEEEDAASETSNVLPKLDNKEVDGDEDEDVERVTAFKRTRTRNKTAILSDDEGEPAVEATPKSKRAHATPTLDSPAAPTSVLRSAKKSFIPGLPVQGPAGLSLTQIFAGTMDENQKSQLDEPTQSMMPDFDQFPDSNFSAAMDDNTEDMVLDSQQDETQGVTQAVQLNLAQTQMHGLDSLLRDDLNSQVSDMIEPSQDGGLQRYTPLKSRFVEPPTSTVETIPADQHGDAIQSSPLVRRGRLRRKMEMSSINEETAISMTGDKEDEELGSSKSAFNVLQKAAADQRNKKLIEEFNKKKSKAKEMVEEQAEESEDEYAGLGGVDGEDSDDEFDATVQDIIDDAAGNDADARKLAAFYADRERINDEKEVEKLYKDITSGMLRRKRGADYDLSDSDDGGEARRRMKHRQFAKMQKALFADERVKKMAENPGNQAFLRTMEDRGSDDEMDFLEIVDAPASQGEESQSQSEQPEQEQQPQVIPDSQPRKPLGSAGDNRAPAHMRRTKDGKKPSNIGEVRETLSDLLEDGRHSSIIPATEIGSDSEDEDARPASRGNKENHSPASRRSRNVVVDRISLKRNASSGLSSSSSRVAFTTAGGSSSSFKVPASLLRRATTNSSLLSTATTTTSSSSTTAATGGGSGSGFGEEAKIKKGAGKKSGINGFARDNEKLARMQESERRREEKKVRGAESRAGLVGGLLGKGSFE</sequence>
<feature type="compositionally biased region" description="Acidic residues" evidence="4">
    <location>
        <begin position="936"/>
        <end position="946"/>
    </location>
</feature>
<feature type="compositionally biased region" description="Acidic residues" evidence="4">
    <location>
        <begin position="128"/>
        <end position="146"/>
    </location>
</feature>
<dbReference type="Proteomes" id="UP000240493">
    <property type="component" value="Unassembled WGS sequence"/>
</dbReference>
<feature type="compositionally biased region" description="Gly residues" evidence="4">
    <location>
        <begin position="1321"/>
        <end position="1332"/>
    </location>
</feature>
<keyword evidence="3" id="KW-0539">Nucleus</keyword>
<feature type="compositionally biased region" description="Basic and acidic residues" evidence="4">
    <location>
        <begin position="107"/>
        <end position="127"/>
    </location>
</feature>
<evidence type="ECO:0000256" key="3">
    <source>
        <dbReference type="ARBA" id="ARBA00023242"/>
    </source>
</evidence>
<evidence type="ECO:0000313" key="6">
    <source>
        <dbReference type="EMBL" id="PTB39042.1"/>
    </source>
</evidence>
<dbReference type="InterPro" id="IPR018564">
    <property type="entry name" value="Repl_chkpnt_MRC1_dom"/>
</dbReference>
<feature type="region of interest" description="Disordered" evidence="4">
    <location>
        <begin position="927"/>
        <end position="963"/>
    </location>
</feature>
<dbReference type="Pfam" id="PF09444">
    <property type="entry name" value="MRC1"/>
    <property type="match status" value="1"/>
</dbReference>
<feature type="compositionally biased region" description="Acidic residues" evidence="4">
    <location>
        <begin position="625"/>
        <end position="637"/>
    </location>
</feature>
<accession>A0A2T3Z2L3</accession>
<dbReference type="OrthoDB" id="2130597at2759"/>
<feature type="compositionally biased region" description="Basic and acidic residues" evidence="4">
    <location>
        <begin position="1175"/>
        <end position="1186"/>
    </location>
</feature>
<feature type="compositionally biased region" description="Acidic residues" evidence="4">
    <location>
        <begin position="595"/>
        <end position="615"/>
    </location>
</feature>
<dbReference type="GO" id="GO:0010997">
    <property type="term" value="F:anaphase-promoting complex binding"/>
    <property type="evidence" value="ECO:0007669"/>
    <property type="project" value="TreeGrafter"/>
</dbReference>
<feature type="region of interest" description="Disordered" evidence="4">
    <location>
        <begin position="846"/>
        <end position="901"/>
    </location>
</feature>
<evidence type="ECO:0000256" key="2">
    <source>
        <dbReference type="ARBA" id="ARBA00022553"/>
    </source>
</evidence>
<dbReference type="PANTHER" id="PTHR14396">
    <property type="entry name" value="CLASPIN"/>
    <property type="match status" value="1"/>
</dbReference>
<feature type="compositionally biased region" description="Basic and acidic residues" evidence="4">
    <location>
        <begin position="367"/>
        <end position="381"/>
    </location>
</feature>
<feature type="compositionally biased region" description="Basic and acidic residues" evidence="4">
    <location>
        <begin position="276"/>
        <end position="285"/>
    </location>
</feature>
<feature type="compositionally biased region" description="Acidic residues" evidence="4">
    <location>
        <begin position="1071"/>
        <end position="1080"/>
    </location>
</feature>
<name>A0A2T3Z2L3_TRIA4</name>
<feature type="compositionally biased region" description="Basic and acidic residues" evidence="4">
    <location>
        <begin position="258"/>
        <end position="269"/>
    </location>
</feature>
<feature type="compositionally biased region" description="Polar residues" evidence="4">
    <location>
        <begin position="879"/>
        <end position="888"/>
    </location>
</feature>
<keyword evidence="7" id="KW-1185">Reference proteome</keyword>
<evidence type="ECO:0000259" key="5">
    <source>
        <dbReference type="Pfam" id="PF09444"/>
    </source>
</evidence>
<feature type="compositionally biased region" description="Basic and acidic residues" evidence="4">
    <location>
        <begin position="545"/>
        <end position="566"/>
    </location>
</feature>
<feature type="region of interest" description="Disordered" evidence="4">
    <location>
        <begin position="317"/>
        <end position="436"/>
    </location>
</feature>
<feature type="region of interest" description="Disordered" evidence="4">
    <location>
        <begin position="745"/>
        <end position="771"/>
    </location>
</feature>
<feature type="region of interest" description="Disordered" evidence="4">
    <location>
        <begin position="1051"/>
        <end position="1332"/>
    </location>
</feature>
<evidence type="ECO:0000256" key="1">
    <source>
        <dbReference type="ARBA" id="ARBA00004123"/>
    </source>
</evidence>
<dbReference type="GO" id="GO:0007095">
    <property type="term" value="P:mitotic G2 DNA damage checkpoint signaling"/>
    <property type="evidence" value="ECO:0007669"/>
    <property type="project" value="TreeGrafter"/>
</dbReference>
<organism evidence="6 7">
    <name type="scientific">Trichoderma asperellum (strain ATCC 204424 / CBS 433.97 / NBRC 101777)</name>
    <dbReference type="NCBI Taxonomy" id="1042311"/>
    <lineage>
        <taxon>Eukaryota</taxon>
        <taxon>Fungi</taxon>
        <taxon>Dikarya</taxon>
        <taxon>Ascomycota</taxon>
        <taxon>Pezizomycotina</taxon>
        <taxon>Sordariomycetes</taxon>
        <taxon>Hypocreomycetidae</taxon>
        <taxon>Hypocreales</taxon>
        <taxon>Hypocreaceae</taxon>
        <taxon>Trichoderma</taxon>
    </lineage>
</organism>
<feature type="compositionally biased region" description="Basic and acidic residues" evidence="4">
    <location>
        <begin position="1143"/>
        <end position="1157"/>
    </location>
</feature>
<gene>
    <name evidence="6" type="ORF">M441DRAFT_82146</name>
</gene>
<dbReference type="PANTHER" id="PTHR14396:SF10">
    <property type="entry name" value="CLASPIN"/>
    <property type="match status" value="1"/>
</dbReference>
<feature type="compositionally biased region" description="Acidic residues" evidence="4">
    <location>
        <begin position="570"/>
        <end position="586"/>
    </location>
</feature>
<reference evidence="6 7" key="1">
    <citation type="submission" date="2016-07" db="EMBL/GenBank/DDBJ databases">
        <title>Multiple horizontal gene transfer events from other fungi enriched the ability of initially mycotrophic Trichoderma (Ascomycota) to feed on dead plant biomass.</title>
        <authorList>
            <consortium name="DOE Joint Genome Institute"/>
            <person name="Aerts A."/>
            <person name="Atanasova L."/>
            <person name="Chenthamara K."/>
            <person name="Zhang J."/>
            <person name="Grujic M."/>
            <person name="Henrissat B."/>
            <person name="Kuo A."/>
            <person name="Salamov A."/>
            <person name="Lipzen A."/>
            <person name="Labutti K."/>
            <person name="Barry K."/>
            <person name="Miao Y."/>
            <person name="Rahimi M.J."/>
            <person name="Shen Q."/>
            <person name="Grigoriev I.V."/>
            <person name="Kubicek C.P."/>
            <person name="Druzhinina I.S."/>
        </authorList>
    </citation>
    <scope>NUCLEOTIDE SEQUENCE [LARGE SCALE GENOMIC DNA]</scope>
    <source>
        <strain evidence="6 7">CBS 433.97</strain>
    </source>
</reference>
<evidence type="ECO:0000256" key="4">
    <source>
        <dbReference type="SAM" id="MobiDB-lite"/>
    </source>
</evidence>
<comment type="subcellular location">
    <subcellularLocation>
        <location evidence="1">Nucleus</location>
    </subcellularLocation>
</comment>
<feature type="compositionally biased region" description="Low complexity" evidence="4">
    <location>
        <begin position="1235"/>
        <end position="1262"/>
    </location>
</feature>
<feature type="compositionally biased region" description="Acidic residues" evidence="4">
    <location>
        <begin position="243"/>
        <end position="257"/>
    </location>
</feature>
<keyword evidence="2" id="KW-0597">Phosphoprotein</keyword>
<feature type="domain" description="DNA replication checkpoint mediator MRC1" evidence="5">
    <location>
        <begin position="927"/>
        <end position="1065"/>
    </location>
</feature>
<feature type="region of interest" description="Disordered" evidence="4">
    <location>
        <begin position="1012"/>
        <end position="1036"/>
    </location>
</feature>
<feature type="compositionally biased region" description="Polar residues" evidence="4">
    <location>
        <begin position="46"/>
        <end position="61"/>
    </location>
</feature>
<feature type="compositionally biased region" description="Low complexity" evidence="4">
    <location>
        <begin position="1087"/>
        <end position="1106"/>
    </location>
</feature>
<feature type="compositionally biased region" description="Acidic residues" evidence="4">
    <location>
        <begin position="953"/>
        <end position="962"/>
    </location>
</feature>
<dbReference type="GO" id="GO:0005634">
    <property type="term" value="C:nucleus"/>
    <property type="evidence" value="ECO:0007669"/>
    <property type="project" value="UniProtKB-SubCell"/>
</dbReference>
<dbReference type="EMBL" id="KZ679265">
    <property type="protein sequence ID" value="PTB39042.1"/>
    <property type="molecule type" value="Genomic_DNA"/>
</dbReference>
<feature type="region of interest" description="Disordered" evidence="4">
    <location>
        <begin position="1"/>
        <end position="285"/>
    </location>
</feature>
<feature type="compositionally biased region" description="Basic and acidic residues" evidence="4">
    <location>
        <begin position="1292"/>
        <end position="1316"/>
    </location>
</feature>
<feature type="compositionally biased region" description="Polar residues" evidence="4">
    <location>
        <begin position="1217"/>
        <end position="1230"/>
    </location>
</feature>
<dbReference type="GO" id="GO:0033314">
    <property type="term" value="P:mitotic DNA replication checkpoint signaling"/>
    <property type="evidence" value="ECO:0007669"/>
    <property type="project" value="TreeGrafter"/>
</dbReference>
<dbReference type="STRING" id="1042311.A0A2T3Z2L3"/>